<feature type="region of interest" description="Disordered" evidence="10">
    <location>
        <begin position="1"/>
        <end position="89"/>
    </location>
</feature>
<keyword evidence="7 9" id="KW-0811">Translocation</keyword>
<dbReference type="GO" id="GO:0009306">
    <property type="term" value="P:protein secretion"/>
    <property type="evidence" value="ECO:0007669"/>
    <property type="project" value="UniProtKB-UniRule"/>
</dbReference>
<evidence type="ECO:0000256" key="10">
    <source>
        <dbReference type="SAM" id="MobiDB-lite"/>
    </source>
</evidence>
<keyword evidence="6 9" id="KW-1133">Transmembrane helix</keyword>
<dbReference type="GO" id="GO:0008320">
    <property type="term" value="F:protein transmembrane transporter activity"/>
    <property type="evidence" value="ECO:0007669"/>
    <property type="project" value="UniProtKB-UniRule"/>
</dbReference>
<gene>
    <name evidence="9 11" type="primary">secE</name>
    <name evidence="11" type="ORF">FK529_03435</name>
</gene>
<dbReference type="Gene3D" id="1.20.5.1030">
    <property type="entry name" value="Preprotein translocase secy subunit"/>
    <property type="match status" value="1"/>
</dbReference>
<keyword evidence="3 9" id="KW-1003">Cell membrane</keyword>
<dbReference type="GO" id="GO:0006605">
    <property type="term" value="P:protein targeting"/>
    <property type="evidence" value="ECO:0007669"/>
    <property type="project" value="UniProtKB-UniRule"/>
</dbReference>
<dbReference type="InterPro" id="IPR001901">
    <property type="entry name" value="Translocase_SecE/Sec61-g"/>
</dbReference>
<evidence type="ECO:0000256" key="4">
    <source>
        <dbReference type="ARBA" id="ARBA00022692"/>
    </source>
</evidence>
<evidence type="ECO:0000256" key="8">
    <source>
        <dbReference type="ARBA" id="ARBA00023136"/>
    </source>
</evidence>
<evidence type="ECO:0000256" key="9">
    <source>
        <dbReference type="HAMAP-Rule" id="MF_00422"/>
    </source>
</evidence>
<evidence type="ECO:0000256" key="1">
    <source>
        <dbReference type="ARBA" id="ARBA00004370"/>
    </source>
</evidence>
<evidence type="ECO:0000256" key="3">
    <source>
        <dbReference type="ARBA" id="ARBA00022475"/>
    </source>
</evidence>
<dbReference type="PANTHER" id="PTHR33910:SF1">
    <property type="entry name" value="PROTEIN TRANSLOCASE SUBUNIT SECE"/>
    <property type="match status" value="1"/>
</dbReference>
<dbReference type="NCBIfam" id="TIGR00964">
    <property type="entry name" value="secE_bact"/>
    <property type="match status" value="1"/>
</dbReference>
<evidence type="ECO:0000313" key="12">
    <source>
        <dbReference type="Proteomes" id="UP000317291"/>
    </source>
</evidence>
<dbReference type="HAMAP" id="MF_00422">
    <property type="entry name" value="SecE"/>
    <property type="match status" value="1"/>
</dbReference>
<feature type="compositionally biased region" description="Basic residues" evidence="10">
    <location>
        <begin position="53"/>
        <end position="63"/>
    </location>
</feature>
<evidence type="ECO:0000256" key="5">
    <source>
        <dbReference type="ARBA" id="ARBA00022927"/>
    </source>
</evidence>
<evidence type="ECO:0000313" key="11">
    <source>
        <dbReference type="EMBL" id="TWS20420.1"/>
    </source>
</evidence>
<evidence type="ECO:0000256" key="7">
    <source>
        <dbReference type="ARBA" id="ARBA00023010"/>
    </source>
</evidence>
<dbReference type="GO" id="GO:0065002">
    <property type="term" value="P:intracellular protein transmembrane transport"/>
    <property type="evidence" value="ECO:0007669"/>
    <property type="project" value="UniProtKB-UniRule"/>
</dbReference>
<keyword evidence="12" id="KW-1185">Reference proteome</keyword>
<dbReference type="Pfam" id="PF00584">
    <property type="entry name" value="SecE"/>
    <property type="match status" value="1"/>
</dbReference>
<evidence type="ECO:0000256" key="2">
    <source>
        <dbReference type="ARBA" id="ARBA00022448"/>
    </source>
</evidence>
<dbReference type="Proteomes" id="UP000317291">
    <property type="component" value="Unassembled WGS sequence"/>
</dbReference>
<keyword evidence="8 9" id="KW-0472">Membrane</keyword>
<comment type="similarity">
    <text evidence="9">Belongs to the SecE/SEC61-gamma family.</text>
</comment>
<protein>
    <recommendedName>
        <fullName evidence="9">Protein translocase subunit SecE</fullName>
    </recommendedName>
</protein>
<feature type="transmembrane region" description="Helical" evidence="9">
    <location>
        <begin position="119"/>
        <end position="140"/>
    </location>
</feature>
<comment type="subcellular location">
    <subcellularLocation>
        <location evidence="9">Cell membrane</location>
        <topology evidence="9">Single-pass membrane protein</topology>
    </subcellularLocation>
    <subcellularLocation>
        <location evidence="1">Membrane</location>
    </subcellularLocation>
</comment>
<dbReference type="GO" id="GO:0043952">
    <property type="term" value="P:protein transport by the Sec complex"/>
    <property type="evidence" value="ECO:0007669"/>
    <property type="project" value="UniProtKB-UniRule"/>
</dbReference>
<accession>A0A5C5RC02</accession>
<dbReference type="GO" id="GO:0005886">
    <property type="term" value="C:plasma membrane"/>
    <property type="evidence" value="ECO:0007669"/>
    <property type="project" value="UniProtKB-SubCell"/>
</dbReference>
<evidence type="ECO:0000256" key="6">
    <source>
        <dbReference type="ARBA" id="ARBA00022989"/>
    </source>
</evidence>
<name>A0A5C5RC02_9ACTN</name>
<organism evidence="11 12">
    <name type="scientific">Tsukamurella asaccharolytica</name>
    <dbReference type="NCBI Taxonomy" id="2592067"/>
    <lineage>
        <taxon>Bacteria</taxon>
        <taxon>Bacillati</taxon>
        <taxon>Actinomycetota</taxon>
        <taxon>Actinomycetes</taxon>
        <taxon>Mycobacteriales</taxon>
        <taxon>Tsukamurellaceae</taxon>
        <taxon>Tsukamurella</taxon>
    </lineage>
</organism>
<comment type="caution">
    <text evidence="11">The sequence shown here is derived from an EMBL/GenBank/DDBJ whole genome shotgun (WGS) entry which is preliminary data.</text>
</comment>
<proteinExistence type="inferred from homology"/>
<sequence>MARAPGPAVEIGGPTPAGRSSGGKCVSDDKDDATTGKNAGDSGVDDAQQARPSGKRSSGRRGRTALAEAPEPGSAVESGAAKKPAEAKRSRNPFAAIWLFIRQVIAELRKVIWPTRSQMINYTIIVLVFVVVLTAMISLIDLGFAKLMLWAFGK</sequence>
<dbReference type="PANTHER" id="PTHR33910">
    <property type="entry name" value="PROTEIN TRANSLOCASE SUBUNIT SECE"/>
    <property type="match status" value="1"/>
</dbReference>
<dbReference type="PROSITE" id="PS01067">
    <property type="entry name" value="SECE_SEC61G"/>
    <property type="match status" value="1"/>
</dbReference>
<dbReference type="EMBL" id="VIGW01000002">
    <property type="protein sequence ID" value="TWS20420.1"/>
    <property type="molecule type" value="Genomic_DNA"/>
</dbReference>
<keyword evidence="5 9" id="KW-0653">Protein transport</keyword>
<keyword evidence="4 9" id="KW-0812">Transmembrane</keyword>
<dbReference type="AlphaFoldDB" id="A0A5C5RC02"/>
<comment type="function">
    <text evidence="9">Essential subunit of the Sec protein translocation channel SecYEG. Clamps together the 2 halves of SecY. May contact the channel plug during translocation.</text>
</comment>
<comment type="subunit">
    <text evidence="9">Component of the Sec protein translocase complex. Heterotrimer consisting of SecY, SecE and SecG subunits. The heterotrimers can form oligomers, although 1 heterotrimer is thought to be able to translocate proteins. Interacts with the ribosome. Interacts with SecDF, and other proteins may be involved. Interacts with SecA.</text>
</comment>
<keyword evidence="2 9" id="KW-0813">Transport</keyword>
<reference evidence="11 12" key="1">
    <citation type="submission" date="2019-06" db="EMBL/GenBank/DDBJ databases">
        <title>Tsukamurella conjunctivitidis sp. nov., Tsukamurella assacharolytica sp. nov. and Tsukamurella sputae sp. nov. isolated from patients with conjunctivitis, bacteraemia (lymphoma) and respiratory infection (sputum) in Hong Kong.</title>
        <authorList>
            <person name="Teng J.L.L."/>
            <person name="Lee H.H."/>
            <person name="Fong J.Y.H."/>
            <person name="Fok K.M.N."/>
            <person name="Lau S.K.P."/>
            <person name="Woo P.C.Y."/>
        </authorList>
    </citation>
    <scope>NUCLEOTIDE SEQUENCE [LARGE SCALE GENOMIC DNA]</scope>
    <source>
        <strain evidence="11 12">HKU71</strain>
    </source>
</reference>
<dbReference type="InterPro" id="IPR005807">
    <property type="entry name" value="SecE_bac"/>
</dbReference>
<dbReference type="InterPro" id="IPR038379">
    <property type="entry name" value="SecE_sf"/>
</dbReference>